<dbReference type="Gene3D" id="2.30.30.770">
    <property type="match status" value="1"/>
</dbReference>
<protein>
    <submittedName>
        <fullName evidence="5">10663_t:CDS:1</fullName>
    </submittedName>
</protein>
<dbReference type="Pfam" id="PF00467">
    <property type="entry name" value="KOW"/>
    <property type="match status" value="1"/>
</dbReference>
<feature type="domain" description="KOW" evidence="4">
    <location>
        <begin position="7"/>
        <end position="31"/>
    </location>
</feature>
<comment type="caution">
    <text evidence="5">The sequence shown here is derived from an EMBL/GenBank/DDBJ whole genome shotgun (WGS) entry which is preliminary data.</text>
</comment>
<gene>
    <name evidence="5" type="ORF">ALEPTO_LOCUS4930</name>
</gene>
<evidence type="ECO:0000256" key="2">
    <source>
        <dbReference type="ARBA" id="ARBA00022980"/>
    </source>
</evidence>
<keyword evidence="3" id="KW-0687">Ribonucleoprotein</keyword>
<dbReference type="SUPFAM" id="SSF50104">
    <property type="entry name" value="Translation proteins SH3-like domain"/>
    <property type="match status" value="1"/>
</dbReference>
<dbReference type="PANTHER" id="PTHR10497">
    <property type="entry name" value="60S RIBOSOMAL PROTEIN L27"/>
    <property type="match status" value="1"/>
</dbReference>
<dbReference type="OrthoDB" id="2365484at2759"/>
<organism evidence="5 6">
    <name type="scientific">Ambispora leptoticha</name>
    <dbReference type="NCBI Taxonomy" id="144679"/>
    <lineage>
        <taxon>Eukaryota</taxon>
        <taxon>Fungi</taxon>
        <taxon>Fungi incertae sedis</taxon>
        <taxon>Mucoromycota</taxon>
        <taxon>Glomeromycotina</taxon>
        <taxon>Glomeromycetes</taxon>
        <taxon>Archaeosporales</taxon>
        <taxon>Ambisporaceae</taxon>
        <taxon>Ambispora</taxon>
    </lineage>
</organism>
<dbReference type="InterPro" id="IPR001141">
    <property type="entry name" value="Ribosomal_eL27"/>
</dbReference>
<keyword evidence="2" id="KW-0689">Ribosomal protein</keyword>
<evidence type="ECO:0000256" key="3">
    <source>
        <dbReference type="ARBA" id="ARBA00023274"/>
    </source>
</evidence>
<accession>A0A9N9FFN4</accession>
<dbReference type="InterPro" id="IPR005824">
    <property type="entry name" value="KOW"/>
</dbReference>
<dbReference type="FunFam" id="2.30.30.770:FF:000001">
    <property type="entry name" value="60S ribosomal protein L27"/>
    <property type="match status" value="1"/>
</dbReference>
<dbReference type="GO" id="GO:0003735">
    <property type="term" value="F:structural constituent of ribosome"/>
    <property type="evidence" value="ECO:0007669"/>
    <property type="project" value="InterPro"/>
</dbReference>
<comment type="similarity">
    <text evidence="1">Belongs to the eukaryotic ribosomal protein eL27 family.</text>
</comment>
<evidence type="ECO:0000256" key="1">
    <source>
        <dbReference type="ARBA" id="ARBA00009124"/>
    </source>
</evidence>
<dbReference type="EMBL" id="CAJVPS010001246">
    <property type="protein sequence ID" value="CAG8530875.1"/>
    <property type="molecule type" value="Genomic_DNA"/>
</dbReference>
<reference evidence="5" key="1">
    <citation type="submission" date="2021-06" db="EMBL/GenBank/DDBJ databases">
        <authorList>
            <person name="Kallberg Y."/>
            <person name="Tangrot J."/>
            <person name="Rosling A."/>
        </authorList>
    </citation>
    <scope>NUCLEOTIDE SEQUENCE</scope>
    <source>
        <strain evidence="5">FL130A</strain>
    </source>
</reference>
<dbReference type="InterPro" id="IPR041991">
    <property type="entry name" value="Ribosomal_eL27_KOW"/>
</dbReference>
<dbReference type="GO" id="GO:1990904">
    <property type="term" value="C:ribonucleoprotein complex"/>
    <property type="evidence" value="ECO:0007669"/>
    <property type="project" value="UniProtKB-KW"/>
</dbReference>
<evidence type="ECO:0000313" key="5">
    <source>
        <dbReference type="EMBL" id="CAG8530875.1"/>
    </source>
</evidence>
<dbReference type="Pfam" id="PF01777">
    <property type="entry name" value="Ribosomal_L27e"/>
    <property type="match status" value="1"/>
</dbReference>
<name>A0A9N9FFN4_9GLOM</name>
<dbReference type="AlphaFoldDB" id="A0A9N9FFN4"/>
<dbReference type="Proteomes" id="UP000789508">
    <property type="component" value="Unassembled WGS sequence"/>
</dbReference>
<dbReference type="CDD" id="cd06090">
    <property type="entry name" value="KOW_RPL27"/>
    <property type="match status" value="1"/>
</dbReference>
<dbReference type="GO" id="GO:0006412">
    <property type="term" value="P:translation"/>
    <property type="evidence" value="ECO:0007669"/>
    <property type="project" value="InterPro"/>
</dbReference>
<evidence type="ECO:0000313" key="6">
    <source>
        <dbReference type="Proteomes" id="UP000789508"/>
    </source>
</evidence>
<dbReference type="InterPro" id="IPR008991">
    <property type="entry name" value="Translation_prot_SH3-like_sf"/>
</dbReference>
<keyword evidence="6" id="KW-1185">Reference proteome</keyword>
<dbReference type="GO" id="GO:0005840">
    <property type="term" value="C:ribosome"/>
    <property type="evidence" value="ECO:0007669"/>
    <property type="project" value="UniProtKB-KW"/>
</dbReference>
<sequence length="136" mass="15769">MVKFLKPGKVAIVLSGRYAGKKAVIIKNVDEGTKERAYGHAIVAGIEEYPSKVTRRMSTKRIAKRSRIKPFVKVINYNHLMPTRYTFELEDLKGSVSSENLKELSQKRKAKVSVRKAFQERYKAGRNKWFFTKLRF</sequence>
<evidence type="ECO:0000259" key="4">
    <source>
        <dbReference type="Pfam" id="PF00467"/>
    </source>
</evidence>
<proteinExistence type="inferred from homology"/>
<dbReference type="InterPro" id="IPR038655">
    <property type="entry name" value="Ribosomal_eL27_sf"/>
</dbReference>